<proteinExistence type="predicted"/>
<comment type="caution">
    <text evidence="2">The sequence shown here is derived from an EMBL/GenBank/DDBJ whole genome shotgun (WGS) entry which is preliminary data.</text>
</comment>
<feature type="domain" description="PDZ" evidence="1">
    <location>
        <begin position="28"/>
        <end position="83"/>
    </location>
</feature>
<organism evidence="2 3">
    <name type="scientific">Novosphingobium anseongense</name>
    <dbReference type="NCBI Taxonomy" id="3133436"/>
    <lineage>
        <taxon>Bacteria</taxon>
        <taxon>Pseudomonadati</taxon>
        <taxon>Pseudomonadota</taxon>
        <taxon>Alphaproteobacteria</taxon>
        <taxon>Sphingomonadales</taxon>
        <taxon>Sphingomonadaceae</taxon>
        <taxon>Novosphingobium</taxon>
    </lineage>
</organism>
<name>A0ABU8RZK1_9SPHN</name>
<evidence type="ECO:0000313" key="2">
    <source>
        <dbReference type="EMBL" id="MEJ5978485.1"/>
    </source>
</evidence>
<dbReference type="SMART" id="SM00228">
    <property type="entry name" value="PDZ"/>
    <property type="match status" value="1"/>
</dbReference>
<reference evidence="2 3" key="1">
    <citation type="submission" date="2024-03" db="EMBL/GenBank/DDBJ databases">
        <authorList>
            <person name="Jo J.-H."/>
        </authorList>
    </citation>
    <scope>NUCLEOTIDE SEQUENCE [LARGE SCALE GENOMIC DNA]</scope>
    <source>
        <strain evidence="2 3">PS1R-30</strain>
    </source>
</reference>
<dbReference type="SUPFAM" id="SSF50156">
    <property type="entry name" value="PDZ domain-like"/>
    <property type="match status" value="1"/>
</dbReference>
<dbReference type="RefSeq" id="WP_339588404.1">
    <property type="nucleotide sequence ID" value="NZ_JBBHJZ010000003.1"/>
</dbReference>
<dbReference type="Proteomes" id="UP001361239">
    <property type="component" value="Unassembled WGS sequence"/>
</dbReference>
<dbReference type="Gene3D" id="2.30.42.10">
    <property type="match status" value="1"/>
</dbReference>
<accession>A0ABU8RZK1</accession>
<keyword evidence="3" id="KW-1185">Reference proteome</keyword>
<gene>
    <name evidence="2" type="ORF">WG901_17665</name>
</gene>
<evidence type="ECO:0000259" key="1">
    <source>
        <dbReference type="PROSITE" id="PS50106"/>
    </source>
</evidence>
<dbReference type="EMBL" id="JBBHJZ010000003">
    <property type="protein sequence ID" value="MEJ5978485.1"/>
    <property type="molecule type" value="Genomic_DNA"/>
</dbReference>
<sequence>MLLLLSHAGSLWLDRGAAHPKGAAILPGLTVEAASSLRGPLVVTSIRSNSPATGRGVAVGDAVVAIDGEPIFSLDQARRSLQKDKAGTVALRILHGRELREVRLAL</sequence>
<dbReference type="InterPro" id="IPR036034">
    <property type="entry name" value="PDZ_sf"/>
</dbReference>
<protein>
    <submittedName>
        <fullName evidence="2">PDZ domain-containing protein</fullName>
    </submittedName>
</protein>
<dbReference type="InterPro" id="IPR001478">
    <property type="entry name" value="PDZ"/>
</dbReference>
<dbReference type="Pfam" id="PF13180">
    <property type="entry name" value="PDZ_2"/>
    <property type="match status" value="1"/>
</dbReference>
<dbReference type="PROSITE" id="PS50106">
    <property type="entry name" value="PDZ"/>
    <property type="match status" value="1"/>
</dbReference>
<evidence type="ECO:0000313" key="3">
    <source>
        <dbReference type="Proteomes" id="UP001361239"/>
    </source>
</evidence>